<accession>A0ABQ9EGB4</accession>
<comment type="caution">
    <text evidence="1">The sequence shown here is derived from an EMBL/GenBank/DDBJ whole genome shotgun (WGS) entry which is preliminary data.</text>
</comment>
<keyword evidence="2" id="KW-1185">Reference proteome</keyword>
<evidence type="ECO:0000313" key="2">
    <source>
        <dbReference type="Proteomes" id="UP001217089"/>
    </source>
</evidence>
<evidence type="ECO:0000313" key="1">
    <source>
        <dbReference type="EMBL" id="KAJ8303689.1"/>
    </source>
</evidence>
<proteinExistence type="predicted"/>
<protein>
    <submittedName>
        <fullName evidence="1">Uncharacterized protein</fullName>
    </submittedName>
</protein>
<dbReference type="Proteomes" id="UP001217089">
    <property type="component" value="Unassembled WGS sequence"/>
</dbReference>
<sequence length="70" mass="8663">MNCEGCEYEVLETLVKTNMIFRFRKIQKGTHSSIKGLQHPFSRYCRIQEIMSWTHRRTYHDKLIWESWKR</sequence>
<name>A0ABQ9EGB4_TEGGR</name>
<dbReference type="EMBL" id="JARBDR010000915">
    <property type="protein sequence ID" value="KAJ8303689.1"/>
    <property type="molecule type" value="Genomic_DNA"/>
</dbReference>
<gene>
    <name evidence="1" type="ORF">KUTeg_018799</name>
</gene>
<reference evidence="1 2" key="1">
    <citation type="submission" date="2022-12" db="EMBL/GenBank/DDBJ databases">
        <title>Chromosome-level genome of Tegillarca granosa.</title>
        <authorList>
            <person name="Kim J."/>
        </authorList>
    </citation>
    <scope>NUCLEOTIDE SEQUENCE [LARGE SCALE GENOMIC DNA]</scope>
    <source>
        <strain evidence="1">Teg-2019</strain>
        <tissue evidence="1">Adductor muscle</tissue>
    </source>
</reference>
<organism evidence="1 2">
    <name type="scientific">Tegillarca granosa</name>
    <name type="common">Malaysian cockle</name>
    <name type="synonym">Anadara granosa</name>
    <dbReference type="NCBI Taxonomy" id="220873"/>
    <lineage>
        <taxon>Eukaryota</taxon>
        <taxon>Metazoa</taxon>
        <taxon>Spiralia</taxon>
        <taxon>Lophotrochozoa</taxon>
        <taxon>Mollusca</taxon>
        <taxon>Bivalvia</taxon>
        <taxon>Autobranchia</taxon>
        <taxon>Pteriomorphia</taxon>
        <taxon>Arcoida</taxon>
        <taxon>Arcoidea</taxon>
        <taxon>Arcidae</taxon>
        <taxon>Tegillarca</taxon>
    </lineage>
</organism>